<name>A0AA47PAA4_MERPO</name>
<dbReference type="GO" id="GO:0016042">
    <property type="term" value="P:lipid catabolic process"/>
    <property type="evidence" value="ECO:0007669"/>
    <property type="project" value="InterPro"/>
</dbReference>
<protein>
    <submittedName>
        <fullName evidence="4">1-phosphatidylinositol 4,5-bisphosphate phosphodiesterase beta-2</fullName>
    </submittedName>
</protein>
<dbReference type="EMBL" id="JAOPHQ010000873">
    <property type="protein sequence ID" value="KAK0153003.1"/>
    <property type="molecule type" value="Genomic_DNA"/>
</dbReference>
<accession>A0AA47PAA4</accession>
<evidence type="ECO:0000313" key="5">
    <source>
        <dbReference type="Proteomes" id="UP001174136"/>
    </source>
</evidence>
<dbReference type="InterPro" id="IPR042531">
    <property type="entry name" value="PLC-beta_C_sf"/>
</dbReference>
<dbReference type="Proteomes" id="UP001174136">
    <property type="component" value="Unassembled WGS sequence"/>
</dbReference>
<feature type="domain" description="Phospholipase C-beta C-terminal" evidence="3">
    <location>
        <begin position="186"/>
        <end position="243"/>
    </location>
</feature>
<feature type="region of interest" description="Disordered" evidence="2">
    <location>
        <begin position="71"/>
        <end position="95"/>
    </location>
</feature>
<dbReference type="GO" id="GO:0004435">
    <property type="term" value="F:phosphatidylinositol-4,5-bisphosphate phospholipase C activity"/>
    <property type="evidence" value="ECO:0007669"/>
    <property type="project" value="InterPro"/>
</dbReference>
<dbReference type="InterPro" id="IPR014815">
    <property type="entry name" value="PLC-beta_C"/>
</dbReference>
<feature type="region of interest" description="Disordered" evidence="2">
    <location>
        <begin position="139"/>
        <end position="161"/>
    </location>
</feature>
<dbReference type="AlphaFoldDB" id="A0AA47PAA4"/>
<dbReference type="Pfam" id="PF08703">
    <property type="entry name" value="PLC-beta_C"/>
    <property type="match status" value="2"/>
</dbReference>
<keyword evidence="5" id="KW-1185">Reference proteome</keyword>
<proteinExistence type="predicted"/>
<reference evidence="4" key="1">
    <citation type="journal article" date="2023" name="Front. Mar. Sci.">
        <title>A new Merluccius polli reference genome to investigate the effects of global change in West African waters.</title>
        <authorList>
            <person name="Mateo J.L."/>
            <person name="Blanco-Fernandez C."/>
            <person name="Garcia-Vazquez E."/>
            <person name="Machado-Schiaffino G."/>
        </authorList>
    </citation>
    <scope>NUCLEOTIDE SEQUENCE</scope>
    <source>
        <strain evidence="4">C29</strain>
        <tissue evidence="4">Fin</tissue>
    </source>
</reference>
<sequence>MCYIVSTLAFILEPTVPSTVTCDELIQHKSYIKVTKRQEKELKDLEKKFQKKEEDLIQKYTDTFKAYKKKTSVKKKEGEGETPASGAKVAQAQGQKEKLQGDLSTLWGEQCNQLKKKKDQHATEKLTKLLEMATEKHTSELKMLESENKESKKRGLSKRCSEKKLKRAASVEILDDQAQPDGADNSLQQEALTKKQAATLEEIKALANQLNKEVLEEREQRMRSLPAEVRKATNACVGDHFPELVEESEDKTREGENVYGDVFLAGPLHRATCCPGLTLNKSSQSIIMSDTGVSIQ</sequence>
<evidence type="ECO:0000313" key="4">
    <source>
        <dbReference type="EMBL" id="KAK0153003.1"/>
    </source>
</evidence>
<dbReference type="Gene3D" id="1.20.1230.10">
    <property type="entry name" value="Phospholipase C beta, distal C-terminal domain"/>
    <property type="match status" value="1"/>
</dbReference>
<organism evidence="4 5">
    <name type="scientific">Merluccius polli</name>
    <name type="common">Benguela hake</name>
    <name type="synonym">Merluccius cadenati</name>
    <dbReference type="NCBI Taxonomy" id="89951"/>
    <lineage>
        <taxon>Eukaryota</taxon>
        <taxon>Metazoa</taxon>
        <taxon>Chordata</taxon>
        <taxon>Craniata</taxon>
        <taxon>Vertebrata</taxon>
        <taxon>Euteleostomi</taxon>
        <taxon>Actinopterygii</taxon>
        <taxon>Neopterygii</taxon>
        <taxon>Teleostei</taxon>
        <taxon>Neoteleostei</taxon>
        <taxon>Acanthomorphata</taxon>
        <taxon>Zeiogadaria</taxon>
        <taxon>Gadariae</taxon>
        <taxon>Gadiformes</taxon>
        <taxon>Gadoidei</taxon>
        <taxon>Merlucciidae</taxon>
        <taxon>Merluccius</taxon>
    </lineage>
</organism>
<evidence type="ECO:0000259" key="3">
    <source>
        <dbReference type="Pfam" id="PF08703"/>
    </source>
</evidence>
<feature type="compositionally biased region" description="Basic and acidic residues" evidence="2">
    <location>
        <begin position="139"/>
        <end position="150"/>
    </location>
</feature>
<evidence type="ECO:0000256" key="1">
    <source>
        <dbReference type="SAM" id="Coils"/>
    </source>
</evidence>
<feature type="coiled-coil region" evidence="1">
    <location>
        <begin position="28"/>
        <end position="62"/>
    </location>
</feature>
<gene>
    <name evidence="4" type="primary">PLCB2_1</name>
    <name evidence="4" type="ORF">N1851_005302</name>
</gene>
<feature type="domain" description="Phospholipase C-beta C-terminal" evidence="3">
    <location>
        <begin position="15"/>
        <end position="170"/>
    </location>
</feature>
<keyword evidence="1" id="KW-0175">Coiled coil</keyword>
<dbReference type="GO" id="GO:0005509">
    <property type="term" value="F:calcium ion binding"/>
    <property type="evidence" value="ECO:0007669"/>
    <property type="project" value="InterPro"/>
</dbReference>
<comment type="caution">
    <text evidence="4">The sequence shown here is derived from an EMBL/GenBank/DDBJ whole genome shotgun (WGS) entry which is preliminary data.</text>
</comment>
<evidence type="ECO:0000256" key="2">
    <source>
        <dbReference type="SAM" id="MobiDB-lite"/>
    </source>
</evidence>
<dbReference type="SUPFAM" id="SSF69989">
    <property type="entry name" value="C-terminal domain of PLC-beta"/>
    <property type="match status" value="1"/>
</dbReference>